<sequence>MVAFMGPKMKALAKEMRKQVLPAKDTEEKLLDLLTEKDIDDCPHLLSALWAVPGASAMGKFLGAWAATRQDSNALIERSQEMATQSNQAVADQKKSAWPPAALDTTAFPPEPTKVWKKGKPLLDSMDLSMGDLVSLAAEVLSADLFAKKLVVTEEALADEEKQDEVESLQSCLDLALPFIGITDQADWFGKGGSATTKKRRRCM</sequence>
<dbReference type="EMBL" id="MU070364">
    <property type="protein sequence ID" value="KAF5828097.1"/>
    <property type="molecule type" value="Genomic_DNA"/>
</dbReference>
<gene>
    <name evidence="1" type="ORF">DUNSADRAFT_18207</name>
</gene>
<evidence type="ECO:0000313" key="1">
    <source>
        <dbReference type="EMBL" id="KAF5828097.1"/>
    </source>
</evidence>
<protein>
    <submittedName>
        <fullName evidence="1">Uncharacterized protein</fullName>
    </submittedName>
</protein>
<keyword evidence="2" id="KW-1185">Reference proteome</keyword>
<evidence type="ECO:0000313" key="2">
    <source>
        <dbReference type="Proteomes" id="UP000815325"/>
    </source>
</evidence>
<reference evidence="1" key="1">
    <citation type="submission" date="2017-08" db="EMBL/GenBank/DDBJ databases">
        <authorList>
            <person name="Polle J.E."/>
            <person name="Barry K."/>
            <person name="Cushman J."/>
            <person name="Schmutz J."/>
            <person name="Tran D."/>
            <person name="Hathwaick L.T."/>
            <person name="Yim W.C."/>
            <person name="Jenkins J."/>
            <person name="Mckie-Krisberg Z.M."/>
            <person name="Prochnik S."/>
            <person name="Lindquist E."/>
            <person name="Dockter R.B."/>
            <person name="Adam C."/>
            <person name="Molina H."/>
            <person name="Bunkerborg J."/>
            <person name="Jin E."/>
            <person name="Buchheim M."/>
            <person name="Magnuson J."/>
        </authorList>
    </citation>
    <scope>NUCLEOTIDE SEQUENCE</scope>
    <source>
        <strain evidence="1">CCAP 19/18</strain>
    </source>
</reference>
<dbReference type="Proteomes" id="UP000815325">
    <property type="component" value="Unassembled WGS sequence"/>
</dbReference>
<proteinExistence type="predicted"/>
<accession>A0ABQ7G0G7</accession>
<name>A0ABQ7G0G7_DUNSA</name>
<organism evidence="1 2">
    <name type="scientific">Dunaliella salina</name>
    <name type="common">Green alga</name>
    <name type="synonym">Protococcus salinus</name>
    <dbReference type="NCBI Taxonomy" id="3046"/>
    <lineage>
        <taxon>Eukaryota</taxon>
        <taxon>Viridiplantae</taxon>
        <taxon>Chlorophyta</taxon>
        <taxon>core chlorophytes</taxon>
        <taxon>Chlorophyceae</taxon>
        <taxon>CS clade</taxon>
        <taxon>Chlamydomonadales</taxon>
        <taxon>Dunaliellaceae</taxon>
        <taxon>Dunaliella</taxon>
    </lineage>
</organism>
<comment type="caution">
    <text evidence="1">The sequence shown here is derived from an EMBL/GenBank/DDBJ whole genome shotgun (WGS) entry which is preliminary data.</text>
</comment>